<dbReference type="Gene3D" id="3.40.250.10">
    <property type="entry name" value="Rhodanese-like domain"/>
    <property type="match status" value="1"/>
</dbReference>
<dbReference type="PANTHER" id="PTHR43031">
    <property type="entry name" value="FAD-DEPENDENT OXIDOREDUCTASE"/>
    <property type="match status" value="1"/>
</dbReference>
<dbReference type="PROSITE" id="PS50206">
    <property type="entry name" value="RHODANESE_3"/>
    <property type="match status" value="1"/>
</dbReference>
<evidence type="ECO:0000259" key="1">
    <source>
        <dbReference type="PROSITE" id="PS50206"/>
    </source>
</evidence>
<gene>
    <name evidence="2" type="ORF">ACFO3J_17390</name>
</gene>
<organism evidence="2 3">
    <name type="scientific">Streptomyces polygonati</name>
    <dbReference type="NCBI Taxonomy" id="1617087"/>
    <lineage>
        <taxon>Bacteria</taxon>
        <taxon>Bacillati</taxon>
        <taxon>Actinomycetota</taxon>
        <taxon>Actinomycetes</taxon>
        <taxon>Kitasatosporales</taxon>
        <taxon>Streptomycetaceae</taxon>
        <taxon>Streptomyces</taxon>
    </lineage>
</organism>
<dbReference type="InterPro" id="IPR036873">
    <property type="entry name" value="Rhodanese-like_dom_sf"/>
</dbReference>
<evidence type="ECO:0000313" key="2">
    <source>
        <dbReference type="EMBL" id="MFC4033251.1"/>
    </source>
</evidence>
<proteinExistence type="predicted"/>
<dbReference type="RefSeq" id="WP_386430346.1">
    <property type="nucleotide sequence ID" value="NZ_JBHSBB010000012.1"/>
</dbReference>
<dbReference type="InterPro" id="IPR050229">
    <property type="entry name" value="GlpE_sulfurtransferase"/>
</dbReference>
<dbReference type="InterPro" id="IPR001763">
    <property type="entry name" value="Rhodanese-like_dom"/>
</dbReference>
<dbReference type="CDD" id="cd00158">
    <property type="entry name" value="RHOD"/>
    <property type="match status" value="1"/>
</dbReference>
<dbReference type="EMBL" id="JBHSBB010000012">
    <property type="protein sequence ID" value="MFC4033251.1"/>
    <property type="molecule type" value="Genomic_DNA"/>
</dbReference>
<protein>
    <submittedName>
        <fullName evidence="2">Rhodanese-like domain-containing protein</fullName>
    </submittedName>
</protein>
<name>A0ABV8HQW2_9ACTN</name>
<dbReference type="PANTHER" id="PTHR43031:SF7">
    <property type="entry name" value="NITRIC OXIDE REDUCTASE FLRD-NAD(+) REDUCTASE"/>
    <property type="match status" value="1"/>
</dbReference>
<accession>A0ABV8HQW2</accession>
<dbReference type="Proteomes" id="UP001595765">
    <property type="component" value="Unassembled WGS sequence"/>
</dbReference>
<feature type="domain" description="Rhodanese" evidence="1">
    <location>
        <begin position="15"/>
        <end position="107"/>
    </location>
</feature>
<dbReference type="SMART" id="SM00450">
    <property type="entry name" value="RHOD"/>
    <property type="match status" value="1"/>
</dbReference>
<sequence>MVRPIDREDVKKRIDAGSAVVLEALPPSYYEEGHLPGALNMPLDDIDTLAPGLLPDKQTEVIVYCSDGPCANSGIAAKRLEELGYTNVAEYALGKKDWIEGGLPTVSTSITTQPTVA</sequence>
<dbReference type="Pfam" id="PF00581">
    <property type="entry name" value="Rhodanese"/>
    <property type="match status" value="1"/>
</dbReference>
<dbReference type="SUPFAM" id="SSF52821">
    <property type="entry name" value="Rhodanese/Cell cycle control phosphatase"/>
    <property type="match status" value="1"/>
</dbReference>
<keyword evidence="3" id="KW-1185">Reference proteome</keyword>
<reference evidence="3" key="1">
    <citation type="journal article" date="2019" name="Int. J. Syst. Evol. Microbiol.">
        <title>The Global Catalogue of Microorganisms (GCM) 10K type strain sequencing project: providing services to taxonomists for standard genome sequencing and annotation.</title>
        <authorList>
            <consortium name="The Broad Institute Genomics Platform"/>
            <consortium name="The Broad Institute Genome Sequencing Center for Infectious Disease"/>
            <person name="Wu L."/>
            <person name="Ma J."/>
        </authorList>
    </citation>
    <scope>NUCLEOTIDE SEQUENCE [LARGE SCALE GENOMIC DNA]</scope>
    <source>
        <strain evidence="3">CGMCC 4.7237</strain>
    </source>
</reference>
<evidence type="ECO:0000313" key="3">
    <source>
        <dbReference type="Proteomes" id="UP001595765"/>
    </source>
</evidence>
<comment type="caution">
    <text evidence="2">The sequence shown here is derived from an EMBL/GenBank/DDBJ whole genome shotgun (WGS) entry which is preliminary data.</text>
</comment>